<name>A0A914CRA8_9BILA</name>
<feature type="compositionally biased region" description="Basic and acidic residues" evidence="1">
    <location>
        <begin position="47"/>
        <end position="70"/>
    </location>
</feature>
<dbReference type="WBParaSite" id="ACRNAN_scaffold13595.g12024.t1">
    <property type="protein sequence ID" value="ACRNAN_scaffold13595.g12024.t1"/>
    <property type="gene ID" value="ACRNAN_scaffold13595.g12024"/>
</dbReference>
<reference evidence="3" key="1">
    <citation type="submission" date="2022-11" db="UniProtKB">
        <authorList>
            <consortium name="WormBaseParasite"/>
        </authorList>
    </citation>
    <scope>IDENTIFICATION</scope>
</reference>
<evidence type="ECO:0000256" key="1">
    <source>
        <dbReference type="SAM" id="MobiDB-lite"/>
    </source>
</evidence>
<feature type="compositionally biased region" description="Polar residues" evidence="1">
    <location>
        <begin position="71"/>
        <end position="81"/>
    </location>
</feature>
<feature type="region of interest" description="Disordered" evidence="1">
    <location>
        <begin position="1"/>
        <end position="81"/>
    </location>
</feature>
<proteinExistence type="predicted"/>
<feature type="compositionally biased region" description="Basic residues" evidence="1">
    <location>
        <begin position="35"/>
        <end position="46"/>
    </location>
</feature>
<accession>A0A914CRA8</accession>
<dbReference type="Proteomes" id="UP000887540">
    <property type="component" value="Unplaced"/>
</dbReference>
<evidence type="ECO:0000313" key="2">
    <source>
        <dbReference type="Proteomes" id="UP000887540"/>
    </source>
</evidence>
<keyword evidence="2" id="KW-1185">Reference proteome</keyword>
<sequence>TSKSAKETKPNKQNAEVKKSPAKDKDKSSGNNKSTPKKCSKKKNSKSNKEESKSPKEKSEVPIEEHKKQSEINPTTAATVPVQSITISGGEIFENAPNDERYKVAKKNQAKSNQESARVIQLPTGKIILRGNEDEARQSYPLPENIKKGLVRKPYRPNEDTLYDVARYTEMPEVDLWPDLVGGTNSDDEPTHE</sequence>
<protein>
    <submittedName>
        <fullName evidence="3">Uncharacterized protein</fullName>
    </submittedName>
</protein>
<evidence type="ECO:0000313" key="3">
    <source>
        <dbReference type="WBParaSite" id="ACRNAN_scaffold13595.g12024.t1"/>
    </source>
</evidence>
<feature type="compositionally biased region" description="Basic and acidic residues" evidence="1">
    <location>
        <begin position="1"/>
        <end position="28"/>
    </location>
</feature>
<organism evidence="2 3">
    <name type="scientific">Acrobeloides nanus</name>
    <dbReference type="NCBI Taxonomy" id="290746"/>
    <lineage>
        <taxon>Eukaryota</taxon>
        <taxon>Metazoa</taxon>
        <taxon>Ecdysozoa</taxon>
        <taxon>Nematoda</taxon>
        <taxon>Chromadorea</taxon>
        <taxon>Rhabditida</taxon>
        <taxon>Tylenchina</taxon>
        <taxon>Cephalobomorpha</taxon>
        <taxon>Cephaloboidea</taxon>
        <taxon>Cephalobidae</taxon>
        <taxon>Acrobeloides</taxon>
    </lineage>
</organism>
<dbReference type="AlphaFoldDB" id="A0A914CRA8"/>